<evidence type="ECO:0000313" key="8">
    <source>
        <dbReference type="EMBL" id="GAQ91860.1"/>
    </source>
</evidence>
<keyword evidence="9" id="KW-1185">Reference proteome</keyword>
<protein>
    <submittedName>
        <fullName evidence="8">Uncharacterized protein</fullName>
    </submittedName>
</protein>
<evidence type="ECO:0000256" key="1">
    <source>
        <dbReference type="ARBA" id="ARBA00004141"/>
    </source>
</evidence>
<evidence type="ECO:0000256" key="6">
    <source>
        <dbReference type="SAM" id="Coils"/>
    </source>
</evidence>
<dbReference type="PANTHER" id="PTHR31592">
    <property type="entry name" value="TRANSMEMBRANE PROTEIN 192"/>
    <property type="match status" value="1"/>
</dbReference>
<dbReference type="GO" id="GO:0005765">
    <property type="term" value="C:lysosomal membrane"/>
    <property type="evidence" value="ECO:0000318"/>
    <property type="project" value="GO_Central"/>
</dbReference>
<dbReference type="GO" id="GO:0005770">
    <property type="term" value="C:late endosome"/>
    <property type="evidence" value="ECO:0000318"/>
    <property type="project" value="GO_Central"/>
</dbReference>
<feature type="transmembrane region" description="Helical" evidence="7">
    <location>
        <begin position="111"/>
        <end position="134"/>
    </location>
</feature>
<evidence type="ECO:0000256" key="5">
    <source>
        <dbReference type="ARBA" id="ARBA00023136"/>
    </source>
</evidence>
<evidence type="ECO:0000313" key="9">
    <source>
        <dbReference type="Proteomes" id="UP000054558"/>
    </source>
</evidence>
<accession>A0A1Y1ILX6</accession>
<dbReference type="PANTHER" id="PTHR31592:SF1">
    <property type="entry name" value="TRANSMEMBRANE PROTEIN 192"/>
    <property type="match status" value="1"/>
</dbReference>
<comment type="subcellular location">
    <subcellularLocation>
        <location evidence="1">Membrane</location>
        <topology evidence="1">Multi-pass membrane protein</topology>
    </subcellularLocation>
</comment>
<feature type="transmembrane region" description="Helical" evidence="7">
    <location>
        <begin position="155"/>
        <end position="178"/>
    </location>
</feature>
<gene>
    <name evidence="8" type="ORF">KFL_008700050</name>
</gene>
<reference evidence="8 9" key="1">
    <citation type="journal article" date="2014" name="Nat. Commun.">
        <title>Klebsormidium flaccidum genome reveals primary factors for plant terrestrial adaptation.</title>
        <authorList>
            <person name="Hori K."/>
            <person name="Maruyama F."/>
            <person name="Fujisawa T."/>
            <person name="Togashi T."/>
            <person name="Yamamoto N."/>
            <person name="Seo M."/>
            <person name="Sato S."/>
            <person name="Yamada T."/>
            <person name="Mori H."/>
            <person name="Tajima N."/>
            <person name="Moriyama T."/>
            <person name="Ikeuchi M."/>
            <person name="Watanabe M."/>
            <person name="Wada H."/>
            <person name="Kobayashi K."/>
            <person name="Saito M."/>
            <person name="Masuda T."/>
            <person name="Sasaki-Sekimoto Y."/>
            <person name="Mashiguchi K."/>
            <person name="Awai K."/>
            <person name="Shimojima M."/>
            <person name="Masuda S."/>
            <person name="Iwai M."/>
            <person name="Nobusawa T."/>
            <person name="Narise T."/>
            <person name="Kondo S."/>
            <person name="Saito H."/>
            <person name="Sato R."/>
            <person name="Murakawa M."/>
            <person name="Ihara Y."/>
            <person name="Oshima-Yamada Y."/>
            <person name="Ohtaka K."/>
            <person name="Satoh M."/>
            <person name="Sonobe K."/>
            <person name="Ishii M."/>
            <person name="Ohtani R."/>
            <person name="Kanamori-Sato M."/>
            <person name="Honoki R."/>
            <person name="Miyazaki D."/>
            <person name="Mochizuki H."/>
            <person name="Umetsu J."/>
            <person name="Higashi K."/>
            <person name="Shibata D."/>
            <person name="Kamiya Y."/>
            <person name="Sato N."/>
            <person name="Nakamura Y."/>
            <person name="Tabata S."/>
            <person name="Ida S."/>
            <person name="Kurokawa K."/>
            <person name="Ohta H."/>
        </authorList>
    </citation>
    <scope>NUCLEOTIDE SEQUENCE [LARGE SCALE GENOMIC DNA]</scope>
    <source>
        <strain evidence="8 9">NIES-2285</strain>
    </source>
</reference>
<dbReference type="OrthoDB" id="564295at2759"/>
<dbReference type="AlphaFoldDB" id="A0A1Y1ILX6"/>
<keyword evidence="5 7" id="KW-0472">Membrane</keyword>
<keyword evidence="4 7" id="KW-1133">Transmembrane helix</keyword>
<dbReference type="Proteomes" id="UP000054558">
    <property type="component" value="Unassembled WGS sequence"/>
</dbReference>
<dbReference type="OMA" id="LYIWCIH"/>
<keyword evidence="3 7" id="KW-0812">Transmembrane</keyword>
<evidence type="ECO:0000256" key="2">
    <source>
        <dbReference type="ARBA" id="ARBA00006314"/>
    </source>
</evidence>
<evidence type="ECO:0000256" key="3">
    <source>
        <dbReference type="ARBA" id="ARBA00022692"/>
    </source>
</evidence>
<proteinExistence type="inferred from homology"/>
<organism evidence="8 9">
    <name type="scientific">Klebsormidium nitens</name>
    <name type="common">Green alga</name>
    <name type="synonym">Ulothrix nitens</name>
    <dbReference type="NCBI Taxonomy" id="105231"/>
    <lineage>
        <taxon>Eukaryota</taxon>
        <taxon>Viridiplantae</taxon>
        <taxon>Streptophyta</taxon>
        <taxon>Klebsormidiophyceae</taxon>
        <taxon>Klebsormidiales</taxon>
        <taxon>Klebsormidiaceae</taxon>
        <taxon>Klebsormidium</taxon>
    </lineage>
</organism>
<comment type="similarity">
    <text evidence="2">Belongs to the TMEM192 family.</text>
</comment>
<dbReference type="InterPro" id="IPR029399">
    <property type="entry name" value="TMEM192"/>
</dbReference>
<dbReference type="EMBL" id="DF237819">
    <property type="protein sequence ID" value="GAQ91860.1"/>
    <property type="molecule type" value="Genomic_DNA"/>
</dbReference>
<keyword evidence="6" id="KW-0175">Coiled coil</keyword>
<evidence type="ECO:0000256" key="4">
    <source>
        <dbReference type="ARBA" id="ARBA00022989"/>
    </source>
</evidence>
<feature type="transmembrane region" description="Helical" evidence="7">
    <location>
        <begin position="80"/>
        <end position="99"/>
    </location>
</feature>
<feature type="coiled-coil region" evidence="6">
    <location>
        <begin position="330"/>
        <end position="378"/>
    </location>
</feature>
<sequence length="389" mass="41491">MCFASDAAHCPRPAVAEPRHGGCPLDPPVSVLHVGGPAMSFHRRQEAPMLAQPSAAPLQNRFEDIQTPLLPPLQSPLPRLWGLGLFGLLLALLLPLLLLDPLPRPLAGLPAWQLRAAAALLLLGATGCLERHLISLQKHVRRQGHLGAYRRLKPLSRLPLLLATAGLAGLLAVVVGSAGHRRGSEWRGPAVRSIVGAEVLLIAAAVARYTALLLQLPQGVPAPDTASCLHSPLQSPLAPSVAPHVPAAGAASASQSVLDHQAELLRFHQERIHHLAAEVVRLQEGLATAGTRPPLAGGPTTQADLEYGLATREQELRTVAAERDVLAREVRGVRAVLAEAQAELARLRSASKQHVEENARLRAMRDEWSARSAKLEQTLLQVQRGTGST</sequence>
<name>A0A1Y1ILX6_KLENI</name>
<evidence type="ECO:0000256" key="7">
    <source>
        <dbReference type="SAM" id="Phobius"/>
    </source>
</evidence>